<dbReference type="InterPro" id="IPR002562">
    <property type="entry name" value="3'-5'_exonuclease_dom"/>
</dbReference>
<dbReference type="GO" id="GO:0008408">
    <property type="term" value="F:3'-5' exonuclease activity"/>
    <property type="evidence" value="ECO:0007669"/>
    <property type="project" value="InterPro"/>
</dbReference>
<proteinExistence type="inferred from homology"/>
<dbReference type="GO" id="GO:0003676">
    <property type="term" value="F:nucleic acid binding"/>
    <property type="evidence" value="ECO:0007669"/>
    <property type="project" value="InterPro"/>
</dbReference>
<name>A0A8X6GR00_TRICU</name>
<dbReference type="GO" id="GO:0000166">
    <property type="term" value="F:nucleotide binding"/>
    <property type="evidence" value="ECO:0007669"/>
    <property type="project" value="InterPro"/>
</dbReference>
<dbReference type="EMBL" id="BMAO01006561">
    <property type="protein sequence ID" value="GFR09586.1"/>
    <property type="molecule type" value="Genomic_DNA"/>
</dbReference>
<dbReference type="InterPro" id="IPR036409">
    <property type="entry name" value="Aldolase_II/adducin_N_sf"/>
</dbReference>
<dbReference type="SMART" id="SM01007">
    <property type="entry name" value="Aldolase_II"/>
    <property type="match status" value="1"/>
</dbReference>
<dbReference type="SUPFAM" id="SSF53639">
    <property type="entry name" value="AraD/HMP-PK domain-like"/>
    <property type="match status" value="1"/>
</dbReference>
<accession>A0A8X6GR00</accession>
<dbReference type="SUPFAM" id="SSF47819">
    <property type="entry name" value="HRDC-like"/>
    <property type="match status" value="2"/>
</dbReference>
<evidence type="ECO:0000259" key="2">
    <source>
        <dbReference type="SMART" id="SM00474"/>
    </source>
</evidence>
<dbReference type="SMART" id="SM00474">
    <property type="entry name" value="35EXOc"/>
    <property type="match status" value="1"/>
</dbReference>
<dbReference type="Gene3D" id="1.10.150.80">
    <property type="entry name" value="HRDC domain"/>
    <property type="match status" value="1"/>
</dbReference>
<dbReference type="InterPro" id="IPR012337">
    <property type="entry name" value="RNaseH-like_sf"/>
</dbReference>
<dbReference type="InterPro" id="IPR051086">
    <property type="entry name" value="RNase_D-like"/>
</dbReference>
<dbReference type="GO" id="GO:0006139">
    <property type="term" value="P:nucleobase-containing compound metabolic process"/>
    <property type="evidence" value="ECO:0007669"/>
    <property type="project" value="InterPro"/>
</dbReference>
<dbReference type="OrthoDB" id="26838at2759"/>
<feature type="domain" description="3'-5' exonuclease" evidence="2">
    <location>
        <begin position="184"/>
        <end position="358"/>
    </location>
</feature>
<evidence type="ECO:0000313" key="5">
    <source>
        <dbReference type="Proteomes" id="UP000887116"/>
    </source>
</evidence>
<reference evidence="4" key="1">
    <citation type="submission" date="2020-07" db="EMBL/GenBank/DDBJ databases">
        <title>Multicomponent nature underlies the extraordinary mechanical properties of spider dragline silk.</title>
        <authorList>
            <person name="Kono N."/>
            <person name="Nakamura H."/>
            <person name="Mori M."/>
            <person name="Yoshida Y."/>
            <person name="Ohtoshi R."/>
            <person name="Malay A.D."/>
            <person name="Moran D.A.P."/>
            <person name="Tomita M."/>
            <person name="Numata K."/>
            <person name="Arakawa K."/>
        </authorList>
    </citation>
    <scope>NUCLEOTIDE SEQUENCE</scope>
</reference>
<dbReference type="Gene3D" id="3.30.420.10">
    <property type="entry name" value="Ribonuclease H-like superfamily/Ribonuclease H"/>
    <property type="match status" value="1"/>
</dbReference>
<dbReference type="Pfam" id="PF00596">
    <property type="entry name" value="Aldolase_II"/>
    <property type="match status" value="1"/>
</dbReference>
<comment type="caution">
    <text evidence="4">The sequence shown here is derived from an EMBL/GenBank/DDBJ whole genome shotgun (WGS) entry which is preliminary data.</text>
</comment>
<dbReference type="InterPro" id="IPR001303">
    <property type="entry name" value="Aldolase_II/adducin_N"/>
</dbReference>
<dbReference type="AlphaFoldDB" id="A0A8X6GR00"/>
<sequence>MRVSLDGNVIEGTEYQYNKTGYIIHGFVYQARKDIQAIFHLHTPSIVAVSSLKDGLLPISQWALHFYNKISYHNYNSLALSNTEGKRLIADLKENFVMLMRNHGSITCGRTIQEAMFYTYHLERACKTQCLTLAMNRELSIPSEEICSKAVKDLLSFESNLGERDWHAWVRLIKKKVEPPSEKYMLISTTSELEDTCEELIAKKPKFIAVDTEFIRNNLTYYPKLSLIQISYGEKSFIVDALVPEIDLSFIKKIMLNQVITKVFHSCRQDIESLLTVFKCVPTPIFDTQVAAMFCHYYHDFIGYSKVVEQYQGIALDKIKAKNSDWLRRPLSEDQLDYAINDVVHLYDLYQILCNKLEENNRMCWFQEEMESIVNINKYLHSPKDAWKRIKFNYEANPRLVLTVKAVSEWQETLAQRYNMNRNKVINNVVIAGFIEKNVEHVDEILDDLKRNAKNIKDADLLEFVNIFNENEKNWMQQNSILPNNYDKSVFDILSIILDSKCKESNISRKLVSSKDELTGSISGQIDKLFKGWRYDFFGRSIELFLNTSSKFEISAVKSANNTTKIRSNLVENNRC</sequence>
<protein>
    <submittedName>
        <fullName evidence="4">Putative aldolase class 2 protein RP493</fullName>
    </submittedName>
</protein>
<dbReference type="InterPro" id="IPR044876">
    <property type="entry name" value="HRDC_dom_sf"/>
</dbReference>
<dbReference type="CDD" id="cd06142">
    <property type="entry name" value="RNaseD_exo"/>
    <property type="match status" value="1"/>
</dbReference>
<keyword evidence="5" id="KW-1185">Reference proteome</keyword>
<dbReference type="SUPFAM" id="SSF53098">
    <property type="entry name" value="Ribonuclease H-like"/>
    <property type="match status" value="1"/>
</dbReference>
<dbReference type="Proteomes" id="UP000887116">
    <property type="component" value="Unassembled WGS sequence"/>
</dbReference>
<gene>
    <name evidence="4" type="primary">RP493</name>
    <name evidence="4" type="ORF">TNCT_503171</name>
</gene>
<comment type="similarity">
    <text evidence="1">Belongs to the aldolase class II family. Adducin subfamily.</text>
</comment>
<evidence type="ECO:0000313" key="4">
    <source>
        <dbReference type="EMBL" id="GFR09586.1"/>
    </source>
</evidence>
<dbReference type="Pfam" id="PF01612">
    <property type="entry name" value="DNA_pol_A_exo1"/>
    <property type="match status" value="1"/>
</dbReference>
<dbReference type="PANTHER" id="PTHR47649">
    <property type="entry name" value="RIBONUCLEASE D"/>
    <property type="match status" value="1"/>
</dbReference>
<dbReference type="InterPro" id="IPR036397">
    <property type="entry name" value="RNaseH_sf"/>
</dbReference>
<dbReference type="Gene3D" id="3.40.225.10">
    <property type="entry name" value="Class II aldolase/adducin N-terminal domain"/>
    <property type="match status" value="1"/>
</dbReference>
<evidence type="ECO:0000259" key="3">
    <source>
        <dbReference type="SMART" id="SM01007"/>
    </source>
</evidence>
<organism evidence="4 5">
    <name type="scientific">Trichonephila clavata</name>
    <name type="common">Joro spider</name>
    <name type="synonym">Nephila clavata</name>
    <dbReference type="NCBI Taxonomy" id="2740835"/>
    <lineage>
        <taxon>Eukaryota</taxon>
        <taxon>Metazoa</taxon>
        <taxon>Ecdysozoa</taxon>
        <taxon>Arthropoda</taxon>
        <taxon>Chelicerata</taxon>
        <taxon>Arachnida</taxon>
        <taxon>Araneae</taxon>
        <taxon>Araneomorphae</taxon>
        <taxon>Entelegynae</taxon>
        <taxon>Araneoidea</taxon>
        <taxon>Nephilidae</taxon>
        <taxon>Trichonephila</taxon>
    </lineage>
</organism>
<dbReference type="PANTHER" id="PTHR47649:SF1">
    <property type="entry name" value="RIBONUCLEASE D"/>
    <property type="match status" value="1"/>
</dbReference>
<evidence type="ECO:0000256" key="1">
    <source>
        <dbReference type="ARBA" id="ARBA00006274"/>
    </source>
</evidence>
<dbReference type="InterPro" id="IPR010997">
    <property type="entry name" value="HRDC-like_sf"/>
</dbReference>
<feature type="domain" description="Class II aldolase/adducin N-terminal" evidence="3">
    <location>
        <begin position="1"/>
        <end position="130"/>
    </location>
</feature>